<dbReference type="PANTHER" id="PTHR34473:SF2">
    <property type="entry name" value="UPF0699 TRANSMEMBRANE PROTEIN YDBT"/>
    <property type="match status" value="1"/>
</dbReference>
<proteinExistence type="predicted"/>
<dbReference type="InterPro" id="IPR005182">
    <property type="entry name" value="YdbS-like_PH"/>
</dbReference>
<feature type="transmembrane region" description="Helical" evidence="1">
    <location>
        <begin position="38"/>
        <end position="55"/>
    </location>
</feature>
<dbReference type="OrthoDB" id="1932701at2"/>
<keyword evidence="1" id="KW-0472">Membrane</keyword>
<gene>
    <name evidence="3" type="ordered locus">Clocel_3332</name>
</gene>
<keyword evidence="1" id="KW-1133">Transmembrane helix</keyword>
<dbReference type="PANTHER" id="PTHR34473">
    <property type="entry name" value="UPF0699 TRANSMEMBRANE PROTEIN YDBS"/>
    <property type="match status" value="1"/>
</dbReference>
<dbReference type="HOGENOM" id="CLU_024617_6_3_9"/>
<feature type="transmembrane region" description="Helical" evidence="1">
    <location>
        <begin position="12"/>
        <end position="32"/>
    </location>
</feature>
<reference evidence="3 4" key="1">
    <citation type="submission" date="2010-08" db="EMBL/GenBank/DDBJ databases">
        <title>Complete sequence of Clostridium cellulovorans 743B.</title>
        <authorList>
            <consortium name="US DOE Joint Genome Institute"/>
            <person name="Lucas S."/>
            <person name="Copeland A."/>
            <person name="Lapidus A."/>
            <person name="Cheng J.-F."/>
            <person name="Bruce D."/>
            <person name="Goodwin L."/>
            <person name="Pitluck S."/>
            <person name="Chertkov O."/>
            <person name="Detter J.C."/>
            <person name="Han C."/>
            <person name="Tapia R."/>
            <person name="Land M."/>
            <person name="Hauser L."/>
            <person name="Chang Y.-J."/>
            <person name="Jeffries C."/>
            <person name="Kyrpides N."/>
            <person name="Ivanova N."/>
            <person name="Mikhailova N."/>
            <person name="Hemme C.L."/>
            <person name="Woyke T."/>
        </authorList>
    </citation>
    <scope>NUCLEOTIDE SEQUENCE [LARGE SCALE GENOMIC DNA]</scope>
    <source>
        <strain evidence="4">ATCC 35296 / DSM 3052 / OCM 3 / 743B</strain>
    </source>
</reference>
<feature type="domain" description="YdbS-like PH" evidence="2">
    <location>
        <begin position="402"/>
        <end position="470"/>
    </location>
</feature>
<feature type="domain" description="YdbS-like PH" evidence="2">
    <location>
        <begin position="253"/>
        <end position="315"/>
    </location>
</feature>
<dbReference type="AlphaFoldDB" id="D9SV38"/>
<feature type="domain" description="YdbS-like PH" evidence="2">
    <location>
        <begin position="58"/>
        <end position="117"/>
    </location>
</feature>
<accession>D9SV38</accession>
<dbReference type="InterPro" id="IPR014529">
    <property type="entry name" value="UCP026631"/>
</dbReference>
<dbReference type="Pfam" id="PF03703">
    <property type="entry name" value="bPH_2"/>
    <property type="match status" value="3"/>
</dbReference>
<evidence type="ECO:0000259" key="2">
    <source>
        <dbReference type="Pfam" id="PF03703"/>
    </source>
</evidence>
<dbReference type="KEGG" id="ccb:Clocel_3332"/>
<dbReference type="PIRSF" id="PIRSF026631">
    <property type="entry name" value="UCP026631"/>
    <property type="match status" value="1"/>
</dbReference>
<dbReference type="Proteomes" id="UP000002730">
    <property type="component" value="Chromosome"/>
</dbReference>
<feature type="transmembrane region" description="Helical" evidence="1">
    <location>
        <begin position="169"/>
        <end position="189"/>
    </location>
</feature>
<organism evidence="3 4">
    <name type="scientific">Clostridium cellulovorans (strain ATCC 35296 / DSM 3052 / OCM 3 / 743B)</name>
    <dbReference type="NCBI Taxonomy" id="573061"/>
    <lineage>
        <taxon>Bacteria</taxon>
        <taxon>Bacillati</taxon>
        <taxon>Bacillota</taxon>
        <taxon>Clostridia</taxon>
        <taxon>Eubacteriales</taxon>
        <taxon>Clostridiaceae</taxon>
        <taxon>Clostridium</taxon>
    </lineage>
</organism>
<name>D9SV38_CLOC7</name>
<dbReference type="STRING" id="573061.Clocel_3332"/>
<evidence type="ECO:0000313" key="4">
    <source>
        <dbReference type="Proteomes" id="UP000002730"/>
    </source>
</evidence>
<feature type="transmembrane region" description="Helical" evidence="1">
    <location>
        <begin position="356"/>
        <end position="378"/>
    </location>
</feature>
<evidence type="ECO:0000256" key="1">
    <source>
        <dbReference type="SAM" id="Phobius"/>
    </source>
</evidence>
<evidence type="ECO:0000313" key="3">
    <source>
        <dbReference type="EMBL" id="ADL53012.1"/>
    </source>
</evidence>
<feature type="transmembrane region" description="Helical" evidence="1">
    <location>
        <begin position="384"/>
        <end position="402"/>
    </location>
</feature>
<dbReference type="RefSeq" id="WP_010073408.1">
    <property type="nucleotide sequence ID" value="NC_014393.1"/>
</dbReference>
<keyword evidence="1" id="KW-0812">Transmembrane</keyword>
<sequence length="484" mass="55404">MIDKPTRNHWIIIIQDLIKSIRSLIVFIIAVVSVRGKYTIPCGIIFVIGLVFMAIKRWYNTVYYAKDNILFYNTGVFEMSKQEIPFDKISTIDIGQSLLDRIFGICTVKIDSGSTANKDSEFKIKTSYEIAEKLRDTILNVQDENTNFEDIEEGKKENTIKRVITIKEIVKYAVTKGKLVWAMGAYFAVMNFADDIEKFTETSIIKNLTDSIDINNLFLENRIKLIAMILGMLIMVYVVVTIVSIIFEIIKMYNFTVKVQNKNFNISYGLLSKKEYSIPIEKIHALKYKQSIMQQLLGIYTLEAITIGYGDEKNEKAILYPIANDKFKEEFLSSILPEMIFSGEVRKPPKSSLKRFIFMRTLIFLVILIGLYFIIYAIPVEIKVGVIVVITLFSMLLGYLNYKNTSLGVTEKSIIASSGSLTKTTTLIKQSSIQSIEKIQNPFQRKAKVCDYKIDIYANVLAEVVKVRHMDESLNSELDKNLIM</sequence>
<dbReference type="EMBL" id="CP002160">
    <property type="protein sequence ID" value="ADL53012.1"/>
    <property type="molecule type" value="Genomic_DNA"/>
</dbReference>
<feature type="transmembrane region" description="Helical" evidence="1">
    <location>
        <begin position="225"/>
        <end position="250"/>
    </location>
</feature>
<keyword evidence="4" id="KW-1185">Reference proteome</keyword>
<dbReference type="eggNOG" id="COG3428">
    <property type="taxonomic scope" value="Bacteria"/>
</dbReference>
<protein>
    <submittedName>
        <fullName evidence="3">Membrane-flanked domain</fullName>
    </submittedName>
</protein>